<evidence type="ECO:0000256" key="1">
    <source>
        <dbReference type="SAM" id="SignalP"/>
    </source>
</evidence>
<dbReference type="InterPro" id="IPR050789">
    <property type="entry name" value="Diverse_Enzym_Activities"/>
</dbReference>
<reference evidence="4" key="1">
    <citation type="submission" date="2018-06" db="EMBL/GenBank/DDBJ databases">
        <title>Aestuariibacter litoralis strain KCTC 52945T.</title>
        <authorList>
            <person name="Li X."/>
            <person name="Salam N."/>
            <person name="Li J.-L."/>
            <person name="Chen Y.-M."/>
            <person name="Yang Z.-W."/>
            <person name="Zhang L.-Y."/>
            <person name="Han M.-X."/>
            <person name="Xiao M."/>
            <person name="Li W.-J."/>
        </authorList>
    </citation>
    <scope>NUCLEOTIDE SEQUENCE [LARGE SCALE GENOMIC DNA]</scope>
    <source>
        <strain evidence="4">KCTC 52945</strain>
    </source>
</reference>
<dbReference type="InterPro" id="IPR012338">
    <property type="entry name" value="Beta-lactam/transpept-like"/>
</dbReference>
<dbReference type="SUPFAM" id="SSF56601">
    <property type="entry name" value="beta-lactamase/transpeptidase-like"/>
    <property type="match status" value="1"/>
</dbReference>
<organism evidence="3 4">
    <name type="scientific">Aestuariivirga litoralis</name>
    <dbReference type="NCBI Taxonomy" id="2650924"/>
    <lineage>
        <taxon>Bacteria</taxon>
        <taxon>Pseudomonadati</taxon>
        <taxon>Pseudomonadota</taxon>
        <taxon>Alphaproteobacteria</taxon>
        <taxon>Hyphomicrobiales</taxon>
        <taxon>Aestuariivirgaceae</taxon>
        <taxon>Aestuariivirga</taxon>
    </lineage>
</organism>
<evidence type="ECO:0000313" key="4">
    <source>
        <dbReference type="Proteomes" id="UP000248795"/>
    </source>
</evidence>
<feature type="chain" id="PRO_5015893996" evidence="1">
    <location>
        <begin position="25"/>
        <end position="444"/>
    </location>
</feature>
<protein>
    <submittedName>
        <fullName evidence="3">Serine hydrolase</fullName>
    </submittedName>
</protein>
<evidence type="ECO:0000313" key="3">
    <source>
        <dbReference type="EMBL" id="PZF76323.1"/>
    </source>
</evidence>
<dbReference type="Pfam" id="PF00144">
    <property type="entry name" value="Beta-lactamase"/>
    <property type="match status" value="1"/>
</dbReference>
<dbReference type="EMBL" id="QKVK01000006">
    <property type="protein sequence ID" value="PZF76323.1"/>
    <property type="molecule type" value="Genomic_DNA"/>
</dbReference>
<dbReference type="Proteomes" id="UP000248795">
    <property type="component" value="Unassembled WGS sequence"/>
</dbReference>
<sequence length="444" mass="47856">MPPRIAITTLLTACMLTAGSMAQAQDPLEEALKVPGAKPVLPVSAAKKPFDNDFIAEARKYWGNFHWQMGGDHALYYNTHLSEFVPMAASPAVGDVRPLQRTPVDSVKATTFVHDDGSTAIPLDDYVMILHHGKVVYEAYPGLNPEQSHFWASVTKSTVGLLASILEEEGLIDVNKPVTAYARQLAGTAWDKVSVIDALNMAVGLDIQEDLPALTNPMSMFQRFGAAELGVPNGDGVVETPVAVLRAAQPIPGEAPGMPSRYSTLTTKVLVYVIEGATGRSFIDLFGEKVWSKIGARQPFMVGLGPDGVAGAYGMGFSAIEDLARYALIYTPSWNVVSKTEIVSPGVLKELQTSGNHDAYMAGDWTRGWVGDVFGKDMPVFNSRQFDAAWADGALFKHGNLFQGIYVDPMRDVVGVFFSTVPMTAGNDLLPGYIRQAAKNLAGK</sequence>
<dbReference type="InterPro" id="IPR001466">
    <property type="entry name" value="Beta-lactam-related"/>
</dbReference>
<name>A0A2W2C7Y9_9HYPH</name>
<dbReference type="PANTHER" id="PTHR43283:SF7">
    <property type="entry name" value="BETA-LACTAMASE-RELATED DOMAIN-CONTAINING PROTEIN"/>
    <property type="match status" value="1"/>
</dbReference>
<feature type="domain" description="Beta-lactamase-related" evidence="2">
    <location>
        <begin position="126"/>
        <end position="429"/>
    </location>
</feature>
<feature type="signal peptide" evidence="1">
    <location>
        <begin position="1"/>
        <end position="24"/>
    </location>
</feature>
<accession>A0A2W2C7Y9</accession>
<dbReference type="PANTHER" id="PTHR43283">
    <property type="entry name" value="BETA-LACTAMASE-RELATED"/>
    <property type="match status" value="1"/>
</dbReference>
<gene>
    <name evidence="3" type="ORF">DK847_14130</name>
</gene>
<dbReference type="AlphaFoldDB" id="A0A2W2C7Y9"/>
<comment type="caution">
    <text evidence="3">The sequence shown here is derived from an EMBL/GenBank/DDBJ whole genome shotgun (WGS) entry which is preliminary data.</text>
</comment>
<keyword evidence="3" id="KW-0378">Hydrolase</keyword>
<keyword evidence="1" id="KW-0732">Signal</keyword>
<proteinExistence type="predicted"/>
<evidence type="ECO:0000259" key="2">
    <source>
        <dbReference type="Pfam" id="PF00144"/>
    </source>
</evidence>
<dbReference type="GO" id="GO:0016787">
    <property type="term" value="F:hydrolase activity"/>
    <property type="evidence" value="ECO:0007669"/>
    <property type="project" value="UniProtKB-KW"/>
</dbReference>
<dbReference type="RefSeq" id="WP_111199160.1">
    <property type="nucleotide sequence ID" value="NZ_QKVK01000006.1"/>
</dbReference>
<keyword evidence="4" id="KW-1185">Reference proteome</keyword>
<dbReference type="Gene3D" id="3.40.710.10">
    <property type="entry name" value="DD-peptidase/beta-lactamase superfamily"/>
    <property type="match status" value="1"/>
</dbReference>